<name>A0A136JEW8_9PEZI</name>
<keyword evidence="3" id="KW-1185">Reference proteome</keyword>
<feature type="chain" id="PRO_5007293770" evidence="1">
    <location>
        <begin position="19"/>
        <end position="162"/>
    </location>
</feature>
<reference evidence="3" key="1">
    <citation type="submission" date="2016-02" db="EMBL/GenBank/DDBJ databases">
        <title>Draft genome sequence of Microdochium bolleyi, a fungal endophyte of beachgrass.</title>
        <authorList>
            <consortium name="DOE Joint Genome Institute"/>
            <person name="David A.S."/>
            <person name="May G."/>
            <person name="Haridas S."/>
            <person name="Lim J."/>
            <person name="Wang M."/>
            <person name="Labutti K."/>
            <person name="Lipzen A."/>
            <person name="Barry K."/>
            <person name="Grigoriev I.V."/>
        </authorList>
    </citation>
    <scope>NUCLEOTIDE SEQUENCE [LARGE SCALE GENOMIC DNA]</scope>
    <source>
        <strain evidence="3">J235TASD1</strain>
    </source>
</reference>
<dbReference type="AlphaFoldDB" id="A0A136JEW8"/>
<evidence type="ECO:0000256" key="1">
    <source>
        <dbReference type="SAM" id="SignalP"/>
    </source>
</evidence>
<sequence>MKFSAITSILSLASAVLAAPAAPAPAAPAAIQLDAFNNFRFADLDLAYLQAVNKVDLQALVNLQLRNRLDLAALQGLFREQQAFDVARLLQLQQVALLSQLATIGAFPAGLDLSRLNLGAAQLDFAKLGLVANFPLGSLVDQLLQPQLKVIVDQAPPLTIII</sequence>
<accession>A0A136JEW8</accession>
<proteinExistence type="predicted"/>
<protein>
    <submittedName>
        <fullName evidence="2">Uncharacterized protein</fullName>
    </submittedName>
</protein>
<organism evidence="2 3">
    <name type="scientific">Microdochium bolleyi</name>
    <dbReference type="NCBI Taxonomy" id="196109"/>
    <lineage>
        <taxon>Eukaryota</taxon>
        <taxon>Fungi</taxon>
        <taxon>Dikarya</taxon>
        <taxon>Ascomycota</taxon>
        <taxon>Pezizomycotina</taxon>
        <taxon>Sordariomycetes</taxon>
        <taxon>Xylariomycetidae</taxon>
        <taxon>Xylariales</taxon>
        <taxon>Microdochiaceae</taxon>
        <taxon>Microdochium</taxon>
    </lineage>
</organism>
<gene>
    <name evidence="2" type="ORF">Micbo1qcDRAFT_201049</name>
</gene>
<dbReference type="InParanoid" id="A0A136JEW8"/>
<keyword evidence="1" id="KW-0732">Signal</keyword>
<dbReference type="OrthoDB" id="4941431at2759"/>
<evidence type="ECO:0000313" key="2">
    <source>
        <dbReference type="EMBL" id="KXJ95692.1"/>
    </source>
</evidence>
<feature type="signal peptide" evidence="1">
    <location>
        <begin position="1"/>
        <end position="18"/>
    </location>
</feature>
<evidence type="ECO:0000313" key="3">
    <source>
        <dbReference type="Proteomes" id="UP000070501"/>
    </source>
</evidence>
<dbReference type="Proteomes" id="UP000070501">
    <property type="component" value="Unassembled WGS sequence"/>
</dbReference>
<dbReference type="EMBL" id="KQ964246">
    <property type="protein sequence ID" value="KXJ95692.1"/>
    <property type="molecule type" value="Genomic_DNA"/>
</dbReference>